<dbReference type="RefSeq" id="WP_194117198.1">
    <property type="nucleotide sequence ID" value="NZ_JADFUA010000011.1"/>
</dbReference>
<sequence length="435" mass="48458">MFARLLHILRDLNALYLNPQFDGVSRQVYGQPLKRFLRLNLSLCYRVLYHVLHRGKAVPQPRTDLLFYANTVNQMRAMAPLQQAVVAPALRAGHGVPVDVPFPMLALHLWGLFLLPFFWLALPWLQSETRRRVMYFFDGFVLALPASWLAKRWLGRLQPRVLVQSNDHNPLNRAVLRAAQSLGITTVYLQHAPVAAYFPLLEHDVSLLDGQDALDKYRHAGPPRSRIVLTGPVRLVLSAVPSRAVPAIGVATNTIDRLDDVAAMIGVVMASGDWPIVLRPHPGDARFDEWRRLAERLAVGFSDSRSEPSTQYLGQLQRMIAADCGIHLDAALLDIESVCCGLLGAGSTDSYGFVRAGLCPAADSAQALREWLLRDPAGPSPRQRARYYFASIGAQNEARVAEVAAQLLDELVEGRDIAQNRLIRWQSPGGYFELI</sequence>
<accession>A0A8J7G296</accession>
<name>A0A8J7G296_9NEIS</name>
<evidence type="ECO:0000313" key="3">
    <source>
        <dbReference type="Proteomes" id="UP000604481"/>
    </source>
</evidence>
<dbReference type="EMBL" id="JADFUA010000011">
    <property type="protein sequence ID" value="MBE9610655.1"/>
    <property type="molecule type" value="Genomic_DNA"/>
</dbReference>
<protein>
    <submittedName>
        <fullName evidence="2">Uncharacterized protein</fullName>
    </submittedName>
</protein>
<evidence type="ECO:0000313" key="2">
    <source>
        <dbReference type="EMBL" id="MBE9610655.1"/>
    </source>
</evidence>
<reference evidence="2 3" key="1">
    <citation type="submission" date="2020-10" db="EMBL/GenBank/DDBJ databases">
        <title>The genome sequence of Chitinilyticum litopenaei 4Y14.</title>
        <authorList>
            <person name="Liu Y."/>
        </authorList>
    </citation>
    <scope>NUCLEOTIDE SEQUENCE [LARGE SCALE GENOMIC DNA]</scope>
    <source>
        <strain evidence="2 3">4Y14</strain>
    </source>
</reference>
<proteinExistence type="predicted"/>
<feature type="transmembrane region" description="Helical" evidence="1">
    <location>
        <begin position="133"/>
        <end position="150"/>
    </location>
</feature>
<dbReference type="Proteomes" id="UP000604481">
    <property type="component" value="Unassembled WGS sequence"/>
</dbReference>
<keyword evidence="1" id="KW-0812">Transmembrane</keyword>
<dbReference type="AlphaFoldDB" id="A0A8J7G296"/>
<keyword evidence="1" id="KW-0472">Membrane</keyword>
<organism evidence="2 3">
    <name type="scientific">Chitinilyticum piscinae</name>
    <dbReference type="NCBI Taxonomy" id="2866724"/>
    <lineage>
        <taxon>Bacteria</taxon>
        <taxon>Pseudomonadati</taxon>
        <taxon>Pseudomonadota</taxon>
        <taxon>Betaproteobacteria</taxon>
        <taxon>Neisseriales</taxon>
        <taxon>Chitinibacteraceae</taxon>
        <taxon>Chitinilyticum</taxon>
    </lineage>
</organism>
<comment type="caution">
    <text evidence="2">The sequence shown here is derived from an EMBL/GenBank/DDBJ whole genome shotgun (WGS) entry which is preliminary data.</text>
</comment>
<evidence type="ECO:0000256" key="1">
    <source>
        <dbReference type="SAM" id="Phobius"/>
    </source>
</evidence>
<keyword evidence="3" id="KW-1185">Reference proteome</keyword>
<gene>
    <name evidence="2" type="ORF">INR99_15040</name>
</gene>
<feature type="transmembrane region" description="Helical" evidence="1">
    <location>
        <begin position="100"/>
        <end position="121"/>
    </location>
</feature>
<keyword evidence="1" id="KW-1133">Transmembrane helix</keyword>